<dbReference type="PROSITE" id="PS50928">
    <property type="entry name" value="ABC_TM1"/>
    <property type="match status" value="1"/>
</dbReference>
<evidence type="ECO:0000256" key="5">
    <source>
        <dbReference type="ARBA" id="ARBA00022989"/>
    </source>
</evidence>
<sequence>MRTYFWKKYRVKNPGLALSVLNTKVPFWKPFMLMLPSLITMGLFTIFPFIIVIITALKTQVGFTTADTAIGLGNFKFIFSTNKAVFDVAVRTSLLYSILSLPISLMISLLISAAISQVIKTWARSFWQTVFFLPYVTSGIAVSLAFAYIFKSDGGLINIILQKLNLIQKPIQFLDSSNNQFAPFMVILVRGIWGSLAFQILILTTAMLSVNPDLYKSASIDGASSTKQFFKITLPSINKTISFLFTMGIIGGIKTFPLALFDNSSQNAITFNGASLMLYVYHWTVSAQYGRAAAASIVLFLIGLIISFGLRRLVFLTFKLSNNLGERRVFRKIESATLKGTTVFKS</sequence>
<dbReference type="GO" id="GO:0005886">
    <property type="term" value="C:plasma membrane"/>
    <property type="evidence" value="ECO:0007669"/>
    <property type="project" value="UniProtKB-SubCell"/>
</dbReference>
<dbReference type="AlphaFoldDB" id="A0A3G8LHE0"/>
<protein>
    <submittedName>
        <fullName evidence="12">Sugar ABC transporter permease</fullName>
    </submittedName>
</protein>
<evidence type="ECO:0000256" key="3">
    <source>
        <dbReference type="ARBA" id="ARBA00022475"/>
    </source>
</evidence>
<dbReference type="InterPro" id="IPR000515">
    <property type="entry name" value="MetI-like"/>
</dbReference>
<dbReference type="EMBL" id="CP034044">
    <property type="protein sequence ID" value="AZG68385.1"/>
    <property type="molecule type" value="Genomic_DNA"/>
</dbReference>
<evidence type="ECO:0000313" key="10">
    <source>
        <dbReference type="EMBL" id="AZG68385.1"/>
    </source>
</evidence>
<dbReference type="InterPro" id="IPR051393">
    <property type="entry name" value="ABC_transporter_permease"/>
</dbReference>
<evidence type="ECO:0000313" key="11">
    <source>
        <dbReference type="EMBL" id="AZG68396.1"/>
    </source>
</evidence>
<keyword evidence="5 7" id="KW-1133">Transmembrane helix</keyword>
<evidence type="ECO:0000313" key="13">
    <source>
        <dbReference type="Proteomes" id="UP000275883"/>
    </source>
</evidence>
<accession>A0A3G8LHE0</accession>
<dbReference type="KEGG" id="mstr:EGN60_00155"/>
<dbReference type="KEGG" id="mstr:EGN60_00035"/>
<dbReference type="GO" id="GO:0055085">
    <property type="term" value="P:transmembrane transport"/>
    <property type="evidence" value="ECO:0007669"/>
    <property type="project" value="InterPro"/>
</dbReference>
<feature type="transmembrane region" description="Helical" evidence="7">
    <location>
        <begin position="184"/>
        <end position="210"/>
    </location>
</feature>
<organism evidence="12 13">
    <name type="scientific">Mycoplasma struthionis</name>
    <dbReference type="NCBI Taxonomy" id="538220"/>
    <lineage>
        <taxon>Bacteria</taxon>
        <taxon>Bacillati</taxon>
        <taxon>Mycoplasmatota</taxon>
        <taxon>Mollicutes</taxon>
        <taxon>Mycoplasmataceae</taxon>
        <taxon>Mycoplasma</taxon>
    </lineage>
</organism>
<feature type="transmembrane region" description="Helical" evidence="7">
    <location>
        <begin position="289"/>
        <end position="310"/>
    </location>
</feature>
<dbReference type="EMBL" id="CP034044">
    <property type="protein sequence ID" value="AZG68374.1"/>
    <property type="molecule type" value="Genomic_DNA"/>
</dbReference>
<dbReference type="Gene3D" id="1.10.3720.10">
    <property type="entry name" value="MetI-like"/>
    <property type="match status" value="1"/>
</dbReference>
<dbReference type="InterPro" id="IPR035906">
    <property type="entry name" value="MetI-like_sf"/>
</dbReference>
<dbReference type="PANTHER" id="PTHR30193">
    <property type="entry name" value="ABC TRANSPORTER PERMEASE PROTEIN"/>
    <property type="match status" value="1"/>
</dbReference>
<comment type="subcellular location">
    <subcellularLocation>
        <location evidence="1 7">Cell membrane</location>
        <topology evidence="1 7">Multi-pass membrane protein</topology>
    </subcellularLocation>
</comment>
<dbReference type="EMBL" id="CP034044">
    <property type="protein sequence ID" value="AZG68951.1"/>
    <property type="molecule type" value="Genomic_DNA"/>
</dbReference>
<feature type="transmembrane region" description="Helical" evidence="7">
    <location>
        <begin position="131"/>
        <end position="150"/>
    </location>
</feature>
<evidence type="ECO:0000259" key="8">
    <source>
        <dbReference type="PROSITE" id="PS50928"/>
    </source>
</evidence>
<evidence type="ECO:0000256" key="1">
    <source>
        <dbReference type="ARBA" id="ARBA00004651"/>
    </source>
</evidence>
<evidence type="ECO:0000256" key="6">
    <source>
        <dbReference type="ARBA" id="ARBA00023136"/>
    </source>
</evidence>
<keyword evidence="6 7" id="KW-0472">Membrane</keyword>
<name>A0A3G8LHE0_9MOLU</name>
<comment type="similarity">
    <text evidence="7">Belongs to the binding-protein-dependent transport system permease family.</text>
</comment>
<feature type="domain" description="ABC transmembrane type-1" evidence="8">
    <location>
        <begin position="90"/>
        <end position="310"/>
    </location>
</feature>
<keyword evidence="13" id="KW-1185">Reference proteome</keyword>
<evidence type="ECO:0000256" key="7">
    <source>
        <dbReference type="RuleBase" id="RU363032"/>
    </source>
</evidence>
<evidence type="ECO:0000313" key="9">
    <source>
        <dbReference type="EMBL" id="AZG68374.1"/>
    </source>
</evidence>
<dbReference type="KEGG" id="mstr:EGN60_00095"/>
<feature type="transmembrane region" description="Helical" evidence="7">
    <location>
        <begin position="241"/>
        <end position="261"/>
    </location>
</feature>
<dbReference type="SUPFAM" id="SSF161098">
    <property type="entry name" value="MetI-like"/>
    <property type="match status" value="1"/>
</dbReference>
<evidence type="ECO:0000256" key="4">
    <source>
        <dbReference type="ARBA" id="ARBA00022692"/>
    </source>
</evidence>
<keyword evidence="4 7" id="KW-0812">Transmembrane</keyword>
<dbReference type="PANTHER" id="PTHR30193:SF37">
    <property type="entry name" value="INNER MEMBRANE ABC TRANSPORTER PERMEASE PROTEIN YCJO"/>
    <property type="match status" value="1"/>
</dbReference>
<reference evidence="12 13" key="1">
    <citation type="submission" date="2018-11" db="EMBL/GenBank/DDBJ databases">
        <title>Genome sequence of Mycoplasma struthionis sp. nov.</title>
        <authorList>
            <person name="Spergser J."/>
        </authorList>
    </citation>
    <scope>NUCLEOTIDE SEQUENCE [LARGE SCALE GENOMIC DNA]</scope>
    <source>
        <strain evidence="12 13">237IA</strain>
    </source>
</reference>
<dbReference type="EMBL" id="CP034044">
    <property type="protein sequence ID" value="AZG68396.1"/>
    <property type="molecule type" value="Genomic_DNA"/>
</dbReference>
<keyword evidence="2 7" id="KW-0813">Transport</keyword>
<dbReference type="Pfam" id="PF00528">
    <property type="entry name" value="BPD_transp_1"/>
    <property type="match status" value="1"/>
</dbReference>
<dbReference type="RefSeq" id="WP_124724080.1">
    <property type="nucleotide sequence ID" value="NZ_CP034044.1"/>
</dbReference>
<gene>
    <name evidence="9" type="ORF">EGN60_00035</name>
    <name evidence="10" type="ORF">EGN60_00095</name>
    <name evidence="11" type="ORF">EGN60_00155</name>
    <name evidence="12" type="ORF">EGN60_03335</name>
</gene>
<keyword evidence="3" id="KW-1003">Cell membrane</keyword>
<evidence type="ECO:0000313" key="12">
    <source>
        <dbReference type="EMBL" id="AZG68951.1"/>
    </source>
</evidence>
<feature type="transmembrane region" description="Helical" evidence="7">
    <location>
        <begin position="31"/>
        <end position="57"/>
    </location>
</feature>
<proteinExistence type="inferred from homology"/>
<dbReference type="KEGG" id="mstr:EGN60_03335"/>
<dbReference type="OrthoDB" id="42615at2"/>
<dbReference type="CDD" id="cd06261">
    <property type="entry name" value="TM_PBP2"/>
    <property type="match status" value="1"/>
</dbReference>
<dbReference type="Proteomes" id="UP000275883">
    <property type="component" value="Chromosome"/>
</dbReference>
<feature type="transmembrane region" description="Helical" evidence="7">
    <location>
        <begin position="94"/>
        <end position="119"/>
    </location>
</feature>
<evidence type="ECO:0000256" key="2">
    <source>
        <dbReference type="ARBA" id="ARBA00022448"/>
    </source>
</evidence>